<dbReference type="AlphaFoldDB" id="A0A2W0H692"/>
<dbReference type="CDD" id="cd02440">
    <property type="entry name" value="AdoMet_MTases"/>
    <property type="match status" value="1"/>
</dbReference>
<dbReference type="OrthoDB" id="43862at2"/>
<dbReference type="Pfam" id="PF08241">
    <property type="entry name" value="Methyltransf_11"/>
    <property type="match status" value="1"/>
</dbReference>
<dbReference type="InterPro" id="IPR013216">
    <property type="entry name" value="Methyltransf_11"/>
</dbReference>
<evidence type="ECO:0000259" key="1">
    <source>
        <dbReference type="Pfam" id="PF08241"/>
    </source>
</evidence>
<keyword evidence="3" id="KW-1185">Reference proteome</keyword>
<protein>
    <recommendedName>
        <fullName evidence="1">Methyltransferase type 11 domain-containing protein</fullName>
    </recommendedName>
</protein>
<dbReference type="Gene3D" id="3.40.50.150">
    <property type="entry name" value="Vaccinia Virus protein VP39"/>
    <property type="match status" value="1"/>
</dbReference>
<dbReference type="InterPro" id="IPR029063">
    <property type="entry name" value="SAM-dependent_MTases_sf"/>
</dbReference>
<comment type="caution">
    <text evidence="2">The sequence shown here is derived from an EMBL/GenBank/DDBJ whole genome shotgun (WGS) entry which is preliminary data.</text>
</comment>
<sequence>MSRSFTYTDMLAYFGVTIAHPGGRRMTEKAINMLPISSGTRVAELGCGLGDTARWLASEKEAIVYGIDTHPLMIAKARQRHQEDFDSKKLHFLHTDASSIPFPDYAMDGIIAESVLSFTDVHAVLKECRRMLRPGGFFASLDLIADPDFPPENKKEYGSFYGMKNVLTKKEWVTLLENYGFTVKHILEERPGGTGADDSIPELVLSGDIPVECYELMEEHVYRLEKFQSWTGYGYFICKYEKD</sequence>
<gene>
    <name evidence="2" type="ORF">CR205_01925</name>
</gene>
<evidence type="ECO:0000313" key="2">
    <source>
        <dbReference type="EMBL" id="PYZ97384.1"/>
    </source>
</evidence>
<dbReference type="PANTHER" id="PTHR43591">
    <property type="entry name" value="METHYLTRANSFERASE"/>
    <property type="match status" value="1"/>
</dbReference>
<proteinExistence type="predicted"/>
<dbReference type="SUPFAM" id="SSF53335">
    <property type="entry name" value="S-adenosyl-L-methionine-dependent methyltransferases"/>
    <property type="match status" value="1"/>
</dbReference>
<dbReference type="GO" id="GO:0008757">
    <property type="term" value="F:S-adenosylmethionine-dependent methyltransferase activity"/>
    <property type="evidence" value="ECO:0007669"/>
    <property type="project" value="InterPro"/>
</dbReference>
<dbReference type="EMBL" id="PDOF01000001">
    <property type="protein sequence ID" value="PYZ97384.1"/>
    <property type="molecule type" value="Genomic_DNA"/>
</dbReference>
<feature type="domain" description="Methyltransferase type 11" evidence="1">
    <location>
        <begin position="44"/>
        <end position="139"/>
    </location>
</feature>
<name>A0A2W0H692_9BACI</name>
<dbReference type="Proteomes" id="UP000248066">
    <property type="component" value="Unassembled WGS sequence"/>
</dbReference>
<organism evidence="2 3">
    <name type="scientific">Alteribacter lacisalsi</name>
    <dbReference type="NCBI Taxonomy" id="2045244"/>
    <lineage>
        <taxon>Bacteria</taxon>
        <taxon>Bacillati</taxon>
        <taxon>Bacillota</taxon>
        <taxon>Bacilli</taxon>
        <taxon>Bacillales</taxon>
        <taxon>Bacillaceae</taxon>
        <taxon>Alteribacter</taxon>
    </lineage>
</organism>
<dbReference type="PANTHER" id="PTHR43591:SF24">
    <property type="entry name" value="2-METHOXY-6-POLYPRENYL-1,4-BENZOQUINOL METHYLASE, MITOCHONDRIAL"/>
    <property type="match status" value="1"/>
</dbReference>
<reference evidence="2 3" key="1">
    <citation type="submission" date="2017-10" db="EMBL/GenBank/DDBJ databases">
        <title>Bacillus sp. nov., a halophilic bacterium isolated from a Yangshapao Lake.</title>
        <authorList>
            <person name="Wang H."/>
        </authorList>
    </citation>
    <scope>NUCLEOTIDE SEQUENCE [LARGE SCALE GENOMIC DNA]</scope>
    <source>
        <strain evidence="2 3">YSP-3</strain>
    </source>
</reference>
<accession>A0A2W0H692</accession>
<evidence type="ECO:0000313" key="3">
    <source>
        <dbReference type="Proteomes" id="UP000248066"/>
    </source>
</evidence>
<dbReference type="RefSeq" id="WP_110516406.1">
    <property type="nucleotide sequence ID" value="NZ_PDOF01000001.1"/>
</dbReference>